<feature type="binding site" evidence="6">
    <location>
        <position position="114"/>
    </location>
    <ligand>
        <name>phosphate</name>
        <dbReference type="ChEBI" id="CHEBI:43474"/>
    </ligand>
</feature>
<feature type="binding site" evidence="6">
    <location>
        <position position="206"/>
    </location>
    <ligand>
        <name>phosphate</name>
        <dbReference type="ChEBI" id="CHEBI:43474"/>
    </ligand>
</feature>
<comment type="caution">
    <text evidence="8">The sequence shown here is derived from an EMBL/GenBank/DDBJ whole genome shotgun (WGS) entry which is preliminary data.</text>
</comment>
<organism evidence="8 9">
    <name type="scientific">Candidatus Thermochlorobacter aerophilus</name>
    <dbReference type="NCBI Taxonomy" id="1868324"/>
    <lineage>
        <taxon>Bacteria</taxon>
        <taxon>Pseudomonadati</taxon>
        <taxon>Chlorobiota</taxon>
        <taxon>Chlorobiia</taxon>
        <taxon>Chlorobiales</taxon>
        <taxon>Candidatus Thermochlorobacteriaceae</taxon>
        <taxon>Candidatus Thermochlorobacter</taxon>
    </lineage>
</organism>
<evidence type="ECO:0000256" key="5">
    <source>
        <dbReference type="PIRNR" id="PIRNR000477"/>
    </source>
</evidence>
<dbReference type="InterPro" id="IPR035994">
    <property type="entry name" value="Nucleoside_phosphorylase_sf"/>
</dbReference>
<dbReference type="UniPathway" id="UPA00606"/>
<keyword evidence="3 5" id="KW-0328">Glycosyltransferase</keyword>
<feature type="binding site" evidence="6">
    <location>
        <position position="62"/>
    </location>
    <ligand>
        <name>phosphate</name>
        <dbReference type="ChEBI" id="CHEBI:43474"/>
    </ligand>
</feature>
<dbReference type="CDD" id="cd09009">
    <property type="entry name" value="PNP-EcPNPII_like"/>
    <property type="match status" value="1"/>
</dbReference>
<dbReference type="Pfam" id="PF01048">
    <property type="entry name" value="PNP_UDP_1"/>
    <property type="match status" value="1"/>
</dbReference>
<evidence type="ECO:0000259" key="7">
    <source>
        <dbReference type="Pfam" id="PF01048"/>
    </source>
</evidence>
<sequence>MTTASEKVSAAVAFLAEKISRAPDLAIVLGSGLGDFAQHIDTHLSLDAKDIPHYPVPRVAGHHGKVILGSYAGKSLMLIKGRVHLYEGHSPETVTFYVHLLAALGIKTLILTNAAGGINHHFNPGDLCLITDHLDLTFTRLSFPYRFSRPCIIYDAALIRLIEQAALQHRIALHRGIYAGVLGPSYETRAEIRMLARIGADVVGMSTVVEASVAAALGLRVAALSLVTNKAAGLSPEKLSHEEVQLTAHHAKEKFSALMKAILEAI</sequence>
<feature type="binding site" evidence="6">
    <location>
        <position position="31"/>
    </location>
    <ligand>
        <name>phosphate</name>
        <dbReference type="ChEBI" id="CHEBI:43474"/>
    </ligand>
</feature>
<dbReference type="PANTHER" id="PTHR11904:SF9">
    <property type="entry name" value="PURINE NUCLEOSIDE PHOSPHORYLASE-RELATED"/>
    <property type="match status" value="1"/>
</dbReference>
<dbReference type="NCBIfam" id="TIGR01697">
    <property type="entry name" value="PNPH-PUNA-XAPA"/>
    <property type="match status" value="1"/>
</dbReference>
<feature type="binding site" evidence="6">
    <location>
        <position position="187"/>
    </location>
    <ligand>
        <name>a purine D-ribonucleoside</name>
        <dbReference type="ChEBI" id="CHEBI:142355"/>
    </ligand>
</feature>
<comment type="pathway">
    <text evidence="1 5">Purine metabolism; purine nucleoside salvage.</text>
</comment>
<keyword evidence="4 5" id="KW-0808">Transferase</keyword>
<reference evidence="8 9" key="1">
    <citation type="journal article" date="2011" name="ISME J.">
        <title>Community ecology of hot spring cyanobacterial mats: predominant populations and their functional potential.</title>
        <authorList>
            <person name="Klatt C.G."/>
            <person name="Wood J.M."/>
            <person name="Rusch D.B."/>
            <person name="Bateson M.M."/>
            <person name="Hamamura N."/>
            <person name="Heidelberg J.F."/>
            <person name="Grossman A.R."/>
            <person name="Bhaya D."/>
            <person name="Cohan F.M."/>
            <person name="Kuhl M."/>
            <person name="Bryant D.A."/>
            <person name="Ward D.M."/>
        </authorList>
    </citation>
    <scope>NUCLEOTIDE SEQUENCE [LARGE SCALE GENOMIC DNA]</scope>
    <source>
        <strain evidence="8">OS</strain>
    </source>
</reference>
<accession>A0A395LZD9</accession>
<dbReference type="SUPFAM" id="SSF53167">
    <property type="entry name" value="Purine and uridine phosphorylases"/>
    <property type="match status" value="1"/>
</dbReference>
<evidence type="ECO:0000256" key="6">
    <source>
        <dbReference type="PIRSR" id="PIRSR000477-2"/>
    </source>
</evidence>
<evidence type="ECO:0000256" key="4">
    <source>
        <dbReference type="ARBA" id="ARBA00022679"/>
    </source>
</evidence>
<gene>
    <name evidence="8" type="ORF">D0433_11240</name>
</gene>
<dbReference type="PANTHER" id="PTHR11904">
    <property type="entry name" value="METHYLTHIOADENOSINE/PURINE NUCLEOSIDE PHOSPHORYLASE"/>
    <property type="match status" value="1"/>
</dbReference>
<dbReference type="NCBIfam" id="NF006054">
    <property type="entry name" value="PRK08202.1"/>
    <property type="match status" value="1"/>
</dbReference>
<evidence type="ECO:0000313" key="8">
    <source>
        <dbReference type="EMBL" id="RFM23368.1"/>
    </source>
</evidence>
<dbReference type="InterPro" id="IPR000845">
    <property type="entry name" value="Nucleoside_phosphorylase_d"/>
</dbReference>
<dbReference type="Gene3D" id="3.40.50.1580">
    <property type="entry name" value="Nucleoside phosphorylase domain"/>
    <property type="match status" value="1"/>
</dbReference>
<dbReference type="PIRSF" id="PIRSF000477">
    <property type="entry name" value="PurNPase"/>
    <property type="match status" value="1"/>
</dbReference>
<dbReference type="AlphaFoldDB" id="A0A395LZD9"/>
<proteinExistence type="inferred from homology"/>
<feature type="binding site" evidence="6">
    <location>
        <begin position="82"/>
        <end position="84"/>
    </location>
    <ligand>
        <name>phosphate</name>
        <dbReference type="ChEBI" id="CHEBI:43474"/>
    </ligand>
</feature>
<dbReference type="EMBL" id="PHFL01000066">
    <property type="protein sequence ID" value="RFM23368.1"/>
    <property type="molecule type" value="Genomic_DNA"/>
</dbReference>
<feature type="binding site" evidence="6">
    <location>
        <position position="229"/>
    </location>
    <ligand>
        <name>a purine D-ribonucleoside</name>
        <dbReference type="ChEBI" id="CHEBI:142355"/>
    </ligand>
</feature>
<dbReference type="InterPro" id="IPR011268">
    <property type="entry name" value="Purine_phosphorylase"/>
</dbReference>
<evidence type="ECO:0000256" key="3">
    <source>
        <dbReference type="ARBA" id="ARBA00022676"/>
    </source>
</evidence>
<dbReference type="GO" id="GO:0004731">
    <property type="term" value="F:purine-nucleoside phosphorylase activity"/>
    <property type="evidence" value="ECO:0007669"/>
    <property type="project" value="UniProtKB-EC"/>
</dbReference>
<name>A0A395LZD9_9BACT</name>
<evidence type="ECO:0000256" key="2">
    <source>
        <dbReference type="ARBA" id="ARBA00006751"/>
    </source>
</evidence>
<feature type="domain" description="Nucleoside phosphorylase" evidence="7">
    <location>
        <begin position="25"/>
        <end position="264"/>
    </location>
</feature>
<evidence type="ECO:0000256" key="1">
    <source>
        <dbReference type="ARBA" id="ARBA00005058"/>
    </source>
</evidence>
<dbReference type="EC" id="2.4.2.1" evidence="5"/>
<comment type="similarity">
    <text evidence="2 5">Belongs to the PNP/MTAP phosphorylase family.</text>
</comment>
<evidence type="ECO:0000313" key="9">
    <source>
        <dbReference type="Proteomes" id="UP000266389"/>
    </source>
</evidence>
<dbReference type="GO" id="GO:0005737">
    <property type="term" value="C:cytoplasm"/>
    <property type="evidence" value="ECO:0007669"/>
    <property type="project" value="TreeGrafter"/>
</dbReference>
<dbReference type="GO" id="GO:0009116">
    <property type="term" value="P:nucleoside metabolic process"/>
    <property type="evidence" value="ECO:0007669"/>
    <property type="project" value="InterPro"/>
</dbReference>
<dbReference type="Proteomes" id="UP000266389">
    <property type="component" value="Unassembled WGS sequence"/>
</dbReference>
<protein>
    <recommendedName>
        <fullName evidence="5">Purine nucleoside phosphorylase</fullName>
        <ecNumber evidence="5">2.4.2.1</ecNumber>
    </recommendedName>
    <alternativeName>
        <fullName evidence="5">Inosine-guanosine phosphorylase</fullName>
    </alternativeName>
</protein>
<comment type="function">
    <text evidence="5">The purine nucleoside phosphorylases catalyze the phosphorolytic breakdown of the N-glycosidic bond in the beta-(deoxy)ribonucleoside molecules, with the formation of the corresponding free purine bases and pentose-1-phosphate.</text>
</comment>